<accession>A0A5J4IWM1</accession>
<dbReference type="AlphaFoldDB" id="A0A5J4IWM1"/>
<sequence>MKIAALEQDGPSSHIPEFNFLLFPFQPKIKIKEWSDNTEERYGTTIHELAHSAHRSLDPTRYSSLVSRGYVLPCVTFSGCNDPSNSDHQSARRLLETWATTVEIEIVLNRYVNQFGQNNYNYKNDNHQFVTTAGEEYYTSAGRDMIDDENQRQDYGGAFPIDNVSGYTLGQLENAIDGANTFLQWRLILANQTANITELSLPQLFNNWE</sequence>
<evidence type="ECO:0000313" key="1">
    <source>
        <dbReference type="EMBL" id="GER58200.1"/>
    </source>
</evidence>
<dbReference type="RefSeq" id="WP_151672291.1">
    <property type="nucleotide sequence ID" value="NZ_BKCG01000001.1"/>
</dbReference>
<proteinExistence type="predicted"/>
<organism evidence="1 2">
    <name type="scientific">Patiriisocius marinus</name>
    <dbReference type="NCBI Taxonomy" id="1397112"/>
    <lineage>
        <taxon>Bacteria</taxon>
        <taxon>Pseudomonadati</taxon>
        <taxon>Bacteroidota</taxon>
        <taxon>Flavobacteriia</taxon>
        <taxon>Flavobacteriales</taxon>
        <taxon>Flavobacteriaceae</taxon>
        <taxon>Patiriisocius</taxon>
    </lineage>
</organism>
<comment type="caution">
    <text evidence="1">The sequence shown here is derived from an EMBL/GenBank/DDBJ whole genome shotgun (WGS) entry which is preliminary data.</text>
</comment>
<keyword evidence="2" id="KW-1185">Reference proteome</keyword>
<evidence type="ECO:0000313" key="2">
    <source>
        <dbReference type="Proteomes" id="UP000326509"/>
    </source>
</evidence>
<name>A0A5J4IWM1_9FLAO</name>
<dbReference type="OrthoDB" id="1489647at2"/>
<protein>
    <submittedName>
        <fullName evidence="1">Uncharacterized protein</fullName>
    </submittedName>
</protein>
<reference evidence="1 2" key="1">
    <citation type="submission" date="2019-08" db="EMBL/GenBank/DDBJ databases">
        <title>Draft genome sequence of Ulvibacter marinus type strain NBRC 109484.</title>
        <authorList>
            <person name="Kawano K."/>
            <person name="Ushijima N."/>
            <person name="Kihara M."/>
            <person name="Itoh H."/>
        </authorList>
    </citation>
    <scope>NUCLEOTIDE SEQUENCE [LARGE SCALE GENOMIC DNA]</scope>
    <source>
        <strain evidence="1 2">NBRC 109484</strain>
    </source>
</reference>
<gene>
    <name evidence="1" type="ORF">ULMA_03080</name>
</gene>
<dbReference type="EMBL" id="BKCG01000001">
    <property type="protein sequence ID" value="GER58200.1"/>
    <property type="molecule type" value="Genomic_DNA"/>
</dbReference>
<dbReference type="Proteomes" id="UP000326509">
    <property type="component" value="Unassembled WGS sequence"/>
</dbReference>